<dbReference type="EMBL" id="JANEYG010000019">
    <property type="protein sequence ID" value="KAJ8919344.1"/>
    <property type="molecule type" value="Genomic_DNA"/>
</dbReference>
<dbReference type="Proteomes" id="UP001159042">
    <property type="component" value="Unassembled WGS sequence"/>
</dbReference>
<protein>
    <submittedName>
        <fullName evidence="2">Uncharacterized protein</fullName>
    </submittedName>
</protein>
<reference evidence="2 3" key="1">
    <citation type="journal article" date="2023" name="Insect Mol. Biol.">
        <title>Genome sequencing provides insights into the evolution of gene families encoding plant cell wall-degrading enzymes in longhorned beetles.</title>
        <authorList>
            <person name="Shin N.R."/>
            <person name="Okamura Y."/>
            <person name="Kirsch R."/>
            <person name="Pauchet Y."/>
        </authorList>
    </citation>
    <scope>NUCLEOTIDE SEQUENCE [LARGE SCALE GENOMIC DNA]</scope>
    <source>
        <strain evidence="2">EAD_L_NR</strain>
    </source>
</reference>
<sequence length="253" mass="28999">MEFTEAQVKEAKIFGEFYADLMDNYRNTVKYYLSEDVVLDWFGQTIKGEQKVNMFLKKTLASVKHYLSDAVPAKKIGFRDTHVVKIPKESKKVPLGLLSPPRPTYQKMQTKTPKKSSDPSTSSTSTREREKSKNREQGQGDGFHNHIDLPVSPAKRFKPAEGDFIESDVETVEGESDTVSKIKYMIAEGSIEFHKPSIKKLQTETKWRRPCKLSVAYSSVNCHDCTIFLIIYEGNVKCRRNLMKEFEAEEPEN</sequence>
<proteinExistence type="predicted"/>
<keyword evidence="3" id="KW-1185">Reference proteome</keyword>
<evidence type="ECO:0000313" key="3">
    <source>
        <dbReference type="Proteomes" id="UP001159042"/>
    </source>
</evidence>
<feature type="compositionally biased region" description="Basic and acidic residues" evidence="1">
    <location>
        <begin position="126"/>
        <end position="147"/>
    </location>
</feature>
<evidence type="ECO:0000313" key="2">
    <source>
        <dbReference type="EMBL" id="KAJ8919344.1"/>
    </source>
</evidence>
<evidence type="ECO:0000256" key="1">
    <source>
        <dbReference type="SAM" id="MobiDB-lite"/>
    </source>
</evidence>
<dbReference type="AlphaFoldDB" id="A0AAV8VYH7"/>
<accession>A0AAV8VYH7</accession>
<feature type="region of interest" description="Disordered" evidence="1">
    <location>
        <begin position="92"/>
        <end position="152"/>
    </location>
</feature>
<organism evidence="2 3">
    <name type="scientific">Exocentrus adspersus</name>
    <dbReference type="NCBI Taxonomy" id="1586481"/>
    <lineage>
        <taxon>Eukaryota</taxon>
        <taxon>Metazoa</taxon>
        <taxon>Ecdysozoa</taxon>
        <taxon>Arthropoda</taxon>
        <taxon>Hexapoda</taxon>
        <taxon>Insecta</taxon>
        <taxon>Pterygota</taxon>
        <taxon>Neoptera</taxon>
        <taxon>Endopterygota</taxon>
        <taxon>Coleoptera</taxon>
        <taxon>Polyphaga</taxon>
        <taxon>Cucujiformia</taxon>
        <taxon>Chrysomeloidea</taxon>
        <taxon>Cerambycidae</taxon>
        <taxon>Lamiinae</taxon>
        <taxon>Acanthocinini</taxon>
        <taxon>Exocentrus</taxon>
    </lineage>
</organism>
<gene>
    <name evidence="2" type="ORF">NQ315_003928</name>
</gene>
<comment type="caution">
    <text evidence="2">The sequence shown here is derived from an EMBL/GenBank/DDBJ whole genome shotgun (WGS) entry which is preliminary data.</text>
</comment>
<name>A0AAV8VYH7_9CUCU</name>